<protein>
    <submittedName>
        <fullName evidence="1">Uncharacterized protein</fullName>
    </submittedName>
</protein>
<accession>A0A195AV16</accession>
<dbReference type="EMBL" id="KQ976738">
    <property type="protein sequence ID" value="KYM75819.1"/>
    <property type="molecule type" value="Genomic_DNA"/>
</dbReference>
<sequence length="352" mass="40381">MQRRKPLNTTDTKPHYHSPTLVCVGAARFYAQYVCVLPVHKPRYVTSSLVRLGEWRPTPGLSTALYRSTRRVDEFRPDSVGFTWTKSNAEEGKRDGKEGKLGCNIIFTILRYAFPKKSFDRKSDTRHNSLIMQVTGRKMKVRRRIVSGHKQRSEILGGPQRKIYPPRMWRIYPGISEGSSSRSDPMARNRTCLYNGNGTDQYDDGLFPLKRIFTALFSPYSRAVGTREPSASLACSPRCSVRQTITKEVLKLTESSTIGRQMTLDFSSQSTQKVIYNVHNFFSFPTEHHALLLLFCRTGTSREHWKIVLRAQVQHVYDLAAASAFIRVHEKDSPLVCPYLDKQMQHRIARSF</sequence>
<name>A0A195AV16_9HYME</name>
<dbReference type="AlphaFoldDB" id="A0A195AV16"/>
<reference evidence="1 2" key="1">
    <citation type="submission" date="2015-09" db="EMBL/GenBank/DDBJ databases">
        <title>Atta colombica WGS genome.</title>
        <authorList>
            <person name="Nygaard S."/>
            <person name="Hu H."/>
            <person name="Boomsma J."/>
            <person name="Zhang G."/>
        </authorList>
    </citation>
    <scope>NUCLEOTIDE SEQUENCE [LARGE SCALE GENOMIC DNA]</scope>
    <source>
        <strain evidence="1">Treedump-2</strain>
        <tissue evidence="1">Whole body</tissue>
    </source>
</reference>
<dbReference type="Proteomes" id="UP000078540">
    <property type="component" value="Unassembled WGS sequence"/>
</dbReference>
<organism evidence="1 2">
    <name type="scientific">Atta colombica</name>
    <dbReference type="NCBI Taxonomy" id="520822"/>
    <lineage>
        <taxon>Eukaryota</taxon>
        <taxon>Metazoa</taxon>
        <taxon>Ecdysozoa</taxon>
        <taxon>Arthropoda</taxon>
        <taxon>Hexapoda</taxon>
        <taxon>Insecta</taxon>
        <taxon>Pterygota</taxon>
        <taxon>Neoptera</taxon>
        <taxon>Endopterygota</taxon>
        <taxon>Hymenoptera</taxon>
        <taxon>Apocrita</taxon>
        <taxon>Aculeata</taxon>
        <taxon>Formicoidea</taxon>
        <taxon>Formicidae</taxon>
        <taxon>Myrmicinae</taxon>
        <taxon>Atta</taxon>
    </lineage>
</organism>
<evidence type="ECO:0000313" key="2">
    <source>
        <dbReference type="Proteomes" id="UP000078540"/>
    </source>
</evidence>
<proteinExistence type="predicted"/>
<keyword evidence="2" id="KW-1185">Reference proteome</keyword>
<evidence type="ECO:0000313" key="1">
    <source>
        <dbReference type="EMBL" id="KYM75819.1"/>
    </source>
</evidence>
<gene>
    <name evidence="1" type="ORF">ALC53_13884</name>
</gene>